<protein>
    <submittedName>
        <fullName evidence="2">Uncharacterized protein</fullName>
    </submittedName>
</protein>
<feature type="compositionally biased region" description="Basic and acidic residues" evidence="1">
    <location>
        <begin position="56"/>
        <end position="68"/>
    </location>
</feature>
<dbReference type="AlphaFoldDB" id="A0A1C1CG45"/>
<gene>
    <name evidence="2" type="ORF">CLCR_03758</name>
</gene>
<dbReference type="eggNOG" id="ENOG502RP2Q">
    <property type="taxonomic scope" value="Eukaryota"/>
</dbReference>
<accession>A0A1C1CG45</accession>
<feature type="region of interest" description="Disordered" evidence="1">
    <location>
        <begin position="36"/>
        <end position="72"/>
    </location>
</feature>
<dbReference type="OrthoDB" id="4151650at2759"/>
<dbReference type="Proteomes" id="UP000094526">
    <property type="component" value="Unassembled WGS sequence"/>
</dbReference>
<organism evidence="2 3">
    <name type="scientific">Cladophialophora carrionii</name>
    <dbReference type="NCBI Taxonomy" id="86049"/>
    <lineage>
        <taxon>Eukaryota</taxon>
        <taxon>Fungi</taxon>
        <taxon>Dikarya</taxon>
        <taxon>Ascomycota</taxon>
        <taxon>Pezizomycotina</taxon>
        <taxon>Eurotiomycetes</taxon>
        <taxon>Chaetothyriomycetidae</taxon>
        <taxon>Chaetothyriales</taxon>
        <taxon>Herpotrichiellaceae</taxon>
        <taxon>Cladophialophora</taxon>
    </lineage>
</organism>
<dbReference type="VEuPathDB" id="FungiDB:G647_01950"/>
<proteinExistence type="predicted"/>
<dbReference type="EMBL" id="LGRB01000013">
    <property type="protein sequence ID" value="OCT47427.1"/>
    <property type="molecule type" value="Genomic_DNA"/>
</dbReference>
<dbReference type="VEuPathDB" id="FungiDB:CLCR_03758"/>
<reference evidence="3" key="1">
    <citation type="submission" date="2015-07" db="EMBL/GenBank/DDBJ databases">
        <authorList>
            <person name="Teixeira M.M."/>
            <person name="Souza R.C."/>
            <person name="Almeida L.G."/>
            <person name="Vicente V.A."/>
            <person name="de Hoog S."/>
            <person name="Bocca A.L."/>
            <person name="de Almeida S.R."/>
            <person name="Vasconcelos A.T."/>
            <person name="Felipe M.S."/>
        </authorList>
    </citation>
    <scope>NUCLEOTIDE SEQUENCE [LARGE SCALE GENOMIC DNA]</scope>
    <source>
        <strain evidence="3">KSF</strain>
    </source>
</reference>
<comment type="caution">
    <text evidence="2">The sequence shown here is derived from an EMBL/GenBank/DDBJ whole genome shotgun (WGS) entry which is preliminary data.</text>
</comment>
<evidence type="ECO:0000313" key="3">
    <source>
        <dbReference type="Proteomes" id="UP000094526"/>
    </source>
</evidence>
<sequence length="109" mass="12506">MRLPNGFIAKAPPMPSLAVRRCFTSSSRAFQPTAIHRAQRAADIKAHPESSLTQEKLPDKDHNRHWTEENATPSEADTPFLFCYDQFCNYPEKQLLMGRDARFTPTMRL</sequence>
<evidence type="ECO:0000256" key="1">
    <source>
        <dbReference type="SAM" id="MobiDB-lite"/>
    </source>
</evidence>
<name>A0A1C1CG45_9EURO</name>
<keyword evidence="3" id="KW-1185">Reference proteome</keyword>
<evidence type="ECO:0000313" key="2">
    <source>
        <dbReference type="EMBL" id="OCT47427.1"/>
    </source>
</evidence>